<dbReference type="EC" id="3.2.1.17" evidence="3"/>
<dbReference type="Proteomes" id="UP001353858">
    <property type="component" value="Unassembled WGS sequence"/>
</dbReference>
<feature type="region of interest" description="Disordered" evidence="8">
    <location>
        <begin position="341"/>
        <end position="372"/>
    </location>
</feature>
<dbReference type="SUPFAM" id="SSF46689">
    <property type="entry name" value="Homeodomain-like"/>
    <property type="match status" value="1"/>
</dbReference>
<dbReference type="InterPro" id="IPR001916">
    <property type="entry name" value="Glyco_hydro_22"/>
</dbReference>
<dbReference type="PRINTS" id="PR00135">
    <property type="entry name" value="LYZLACT"/>
</dbReference>
<feature type="domain" description="Glycosyl hydrolases family 22 (GH22)" evidence="9">
    <location>
        <begin position="246"/>
        <end position="264"/>
    </location>
</feature>
<dbReference type="GO" id="GO:0005634">
    <property type="term" value="C:nucleus"/>
    <property type="evidence" value="ECO:0007669"/>
    <property type="project" value="UniProtKB-SubCell"/>
</dbReference>
<evidence type="ECO:0000313" key="10">
    <source>
        <dbReference type="EMBL" id="KAK4884112.1"/>
    </source>
</evidence>
<gene>
    <name evidence="10" type="ORF">RN001_000383</name>
</gene>
<dbReference type="PANTHER" id="PTHR11407">
    <property type="entry name" value="LYSOZYME C"/>
    <property type="match status" value="1"/>
</dbReference>
<dbReference type="InterPro" id="IPR009057">
    <property type="entry name" value="Homeodomain-like_sf"/>
</dbReference>
<feature type="region of interest" description="Disordered" evidence="8">
    <location>
        <begin position="418"/>
        <end position="439"/>
    </location>
</feature>
<evidence type="ECO:0000256" key="1">
    <source>
        <dbReference type="ARBA" id="ARBA00000632"/>
    </source>
</evidence>
<evidence type="ECO:0000259" key="9">
    <source>
        <dbReference type="PROSITE" id="PS00128"/>
    </source>
</evidence>
<comment type="similarity">
    <text evidence="7">Belongs to the glycosyl hydrolase 22 family.</text>
</comment>
<accession>A0AAN7PET3</accession>
<dbReference type="GO" id="GO:0031640">
    <property type="term" value="P:killing of cells of another organism"/>
    <property type="evidence" value="ECO:0007669"/>
    <property type="project" value="UniProtKB-KW"/>
</dbReference>
<organism evidence="10 11">
    <name type="scientific">Aquatica leii</name>
    <dbReference type="NCBI Taxonomy" id="1421715"/>
    <lineage>
        <taxon>Eukaryota</taxon>
        <taxon>Metazoa</taxon>
        <taxon>Ecdysozoa</taxon>
        <taxon>Arthropoda</taxon>
        <taxon>Hexapoda</taxon>
        <taxon>Insecta</taxon>
        <taxon>Pterygota</taxon>
        <taxon>Neoptera</taxon>
        <taxon>Endopterygota</taxon>
        <taxon>Coleoptera</taxon>
        <taxon>Polyphaga</taxon>
        <taxon>Elateriformia</taxon>
        <taxon>Elateroidea</taxon>
        <taxon>Lampyridae</taxon>
        <taxon>Luciolinae</taxon>
        <taxon>Aquatica</taxon>
    </lineage>
</organism>
<feature type="compositionally biased region" description="Low complexity" evidence="8">
    <location>
        <begin position="344"/>
        <end position="358"/>
    </location>
</feature>
<dbReference type="Pfam" id="PF00062">
    <property type="entry name" value="Lys"/>
    <property type="match status" value="2"/>
</dbReference>
<comment type="subcellular location">
    <subcellularLocation>
        <location evidence="2">Nucleus</location>
    </subcellularLocation>
</comment>
<keyword evidence="6" id="KW-0378">Hydrolase</keyword>
<dbReference type="GO" id="GO:0042742">
    <property type="term" value="P:defense response to bacterium"/>
    <property type="evidence" value="ECO:0007669"/>
    <property type="project" value="UniProtKB-KW"/>
</dbReference>
<evidence type="ECO:0000256" key="7">
    <source>
        <dbReference type="RuleBase" id="RU004440"/>
    </source>
</evidence>
<dbReference type="EMBL" id="JARPUR010000001">
    <property type="protein sequence ID" value="KAK4884112.1"/>
    <property type="molecule type" value="Genomic_DNA"/>
</dbReference>
<dbReference type="CDD" id="cd16899">
    <property type="entry name" value="LYZ_C_invert"/>
    <property type="match status" value="1"/>
</dbReference>
<evidence type="ECO:0000256" key="5">
    <source>
        <dbReference type="ARBA" id="ARBA00023157"/>
    </source>
</evidence>
<proteinExistence type="inferred from homology"/>
<dbReference type="InterPro" id="IPR023346">
    <property type="entry name" value="Lysozyme-like_dom_sf"/>
</dbReference>
<protein>
    <recommendedName>
        <fullName evidence="3">lysozyme</fullName>
        <ecNumber evidence="3">3.2.1.17</ecNumber>
    </recommendedName>
</protein>
<dbReference type="PROSITE" id="PS00128">
    <property type="entry name" value="GLYCOSYL_HYDROL_F22_1"/>
    <property type="match status" value="2"/>
</dbReference>
<dbReference type="AlphaFoldDB" id="A0AAN7PET3"/>
<keyword evidence="4" id="KW-0081">Bacteriolytic enzyme</keyword>
<dbReference type="SUPFAM" id="SSF53955">
    <property type="entry name" value="Lysozyme-like"/>
    <property type="match status" value="2"/>
</dbReference>
<keyword evidence="4" id="KW-0929">Antimicrobial</keyword>
<feature type="domain" description="Glycosyl hydrolases family 22 (GH22)" evidence="9">
    <location>
        <begin position="160"/>
        <end position="178"/>
    </location>
</feature>
<evidence type="ECO:0000256" key="6">
    <source>
        <dbReference type="ARBA" id="ARBA00023295"/>
    </source>
</evidence>
<keyword evidence="11" id="KW-1185">Reference proteome</keyword>
<dbReference type="Gene3D" id="1.10.530.10">
    <property type="match status" value="2"/>
</dbReference>
<comment type="caution">
    <text evidence="10">The sequence shown here is derived from an EMBL/GenBank/DDBJ whole genome shotgun (WGS) entry which is preliminary data.</text>
</comment>
<name>A0AAN7PET3_9COLE</name>
<reference evidence="11" key="1">
    <citation type="submission" date="2023-01" db="EMBL/GenBank/DDBJ databases">
        <title>Key to firefly adult light organ development and bioluminescence: homeobox transcription factors regulate luciferase expression and transportation to peroxisome.</title>
        <authorList>
            <person name="Fu X."/>
        </authorList>
    </citation>
    <scope>NUCLEOTIDE SEQUENCE [LARGE SCALE GENOMIC DNA]</scope>
</reference>
<feature type="compositionally biased region" description="Acidic residues" evidence="8">
    <location>
        <begin position="424"/>
        <end position="439"/>
    </location>
</feature>
<evidence type="ECO:0000313" key="11">
    <source>
        <dbReference type="Proteomes" id="UP001353858"/>
    </source>
</evidence>
<evidence type="ECO:0000256" key="3">
    <source>
        <dbReference type="ARBA" id="ARBA00012732"/>
    </source>
</evidence>
<keyword evidence="6" id="KW-0326">Glycosidase</keyword>
<dbReference type="InterPro" id="IPR019799">
    <property type="entry name" value="Glyco_hydro_22_CS"/>
</dbReference>
<dbReference type="GO" id="GO:0003796">
    <property type="term" value="F:lysozyme activity"/>
    <property type="evidence" value="ECO:0007669"/>
    <property type="project" value="UniProtKB-EC"/>
</dbReference>
<evidence type="ECO:0000256" key="2">
    <source>
        <dbReference type="ARBA" id="ARBA00004123"/>
    </source>
</evidence>
<dbReference type="PANTHER" id="PTHR11407:SF63">
    <property type="entry name" value="LYSOZYME C"/>
    <property type="match status" value="1"/>
</dbReference>
<sequence>MPRKRVLKTNRVLIDEVNMKQAIIKVFNDTYSERRAAIIYEIRKTTLQCRIKRILSKYTKESYLTHNGERADDSGNDSIDEDSPKYSIQAKVYTRCGLSEELVKLRFPRSFIGNWVCLIESESGKDTGKVTERADGTKSLGLFQVNDKQWCTYGKPGGKCGMSCDDLINENITDDAVCAEKVQTERGFQDWDGWKRNCKGRVCLIEAESGKDTSKLTVRANGSKSYGLFQINSKKACTSNKRGGLCNMKCEDFLDEDLTDDASCAKRVYNQDGFKGVVLQKTRRDLFQIWLEKKGQNIAVKRKHVMDTITSAFEDEQDRNSDWLDEDLLELPSEAIADEVVDESLPSTSSGRPSTSFSELGDRSKRRKTKKLREQYGSGELAYAAQMSLRSAGQKDAAKLIYEALLAPPNEEEEVLVTAMSQDVSDESSETMSDSDESD</sequence>
<dbReference type="PROSITE" id="PS51348">
    <property type="entry name" value="GLYCOSYL_HYDROL_F22_2"/>
    <property type="match status" value="2"/>
</dbReference>
<evidence type="ECO:0000256" key="8">
    <source>
        <dbReference type="SAM" id="MobiDB-lite"/>
    </source>
</evidence>
<evidence type="ECO:0000256" key="4">
    <source>
        <dbReference type="ARBA" id="ARBA00022638"/>
    </source>
</evidence>
<keyword evidence="5" id="KW-1015">Disulfide bond</keyword>
<dbReference type="SMART" id="SM00263">
    <property type="entry name" value="LYZ1"/>
    <property type="match status" value="2"/>
</dbReference>
<comment type="catalytic activity">
    <reaction evidence="1">
        <text>Hydrolysis of (1-&gt;4)-beta-linkages between N-acetylmuramic acid and N-acetyl-D-glucosamine residues in a peptidoglycan and between N-acetyl-D-glucosamine residues in chitodextrins.</text>
        <dbReference type="EC" id="3.2.1.17"/>
    </reaction>
</comment>